<reference evidence="3 4" key="1">
    <citation type="submission" date="2021-12" db="EMBL/GenBank/DDBJ databases">
        <title>Discovery of the Pendulisporaceae a myxobacterial family with distinct sporulation behavior and unique specialized metabolism.</title>
        <authorList>
            <person name="Garcia R."/>
            <person name="Popoff A."/>
            <person name="Bader C.D."/>
            <person name="Loehr J."/>
            <person name="Walesch S."/>
            <person name="Walt C."/>
            <person name="Boldt J."/>
            <person name="Bunk B."/>
            <person name="Haeckl F.J.F.P.J."/>
            <person name="Gunesch A.P."/>
            <person name="Birkelbach J."/>
            <person name="Nuebel U."/>
            <person name="Pietschmann T."/>
            <person name="Bach T."/>
            <person name="Mueller R."/>
        </authorList>
    </citation>
    <scope>NUCLEOTIDE SEQUENCE [LARGE SCALE GENOMIC DNA]</scope>
    <source>
        <strain evidence="3 4">MSr12523</strain>
    </source>
</reference>
<dbReference type="SUPFAM" id="SSF48208">
    <property type="entry name" value="Six-hairpin glycosidases"/>
    <property type="match status" value="1"/>
</dbReference>
<dbReference type="RefSeq" id="WP_394846719.1">
    <property type="nucleotide sequence ID" value="NZ_CP089982.1"/>
</dbReference>
<sequence>MHSPRIHDYGIIGDGRSAALVSREGAIDWLCWPRFDSASLLAAALDAAKGGHWRVTPIATLRTRRSYQRDSNILVTTFETSTGEARLTDSMTVFGEDDTRRMLVPEHELLRMIECIRGEVEIDLEFQPRPDYARKTLSLRSAGTLGMRLEHGHALYTLRGDEALQLRDSVVVGRFGLRAGERRCFSLTFDTEAPAVLPPLGGAAPARIERTAMWWRRWASRCTYSGRYRERVMRSLLVLKLLCHAPSGAIVAAPTTSFPERWGADLNWDYRYCWPRDASLTVRALLELGYVEEAIAFVSWLLHSTRLTQPELCVLYDVYGEVPRKEQTLTHLTGFRGSRPVRVGNAAAAQIQLDVYGEVIDAVAQMCRWGLRLDAETQRMLRRFGKYVCANWRKPDHGLWEPREDPSHHTHSRLLCWTALDRLLELHGRGHVRRIPMNVFHDERRAIRAEIEEKAWNPRLHSYTHVLGGEAVDASLLLLAWYGFTDVRAPRMRDTFERVRKCLIARPGLLFRGEGSRAQGEGAFGICSFWVAELLARSDETFEEAELWFEQTLSYANDLGLFAEEMDLETGEALGNFPQAFTHVGLICAALAIEARRAAKGAVDELG</sequence>
<dbReference type="GO" id="GO:0016787">
    <property type="term" value="F:hydrolase activity"/>
    <property type="evidence" value="ECO:0007669"/>
    <property type="project" value="UniProtKB-KW"/>
</dbReference>
<dbReference type="InterPro" id="IPR012341">
    <property type="entry name" value="6hp_glycosidase-like_sf"/>
</dbReference>
<protein>
    <submittedName>
        <fullName evidence="3">Glycoside hydrolase family 15 protein</fullName>
    </submittedName>
</protein>
<evidence type="ECO:0000313" key="4">
    <source>
        <dbReference type="Proteomes" id="UP001379533"/>
    </source>
</evidence>
<gene>
    <name evidence="3" type="ORF">LZC95_04550</name>
</gene>
<dbReference type="Proteomes" id="UP001379533">
    <property type="component" value="Chromosome"/>
</dbReference>
<keyword evidence="4" id="KW-1185">Reference proteome</keyword>
<dbReference type="Pfam" id="PF19291">
    <property type="entry name" value="TREH_N"/>
    <property type="match status" value="1"/>
</dbReference>
<dbReference type="InterPro" id="IPR008928">
    <property type="entry name" value="6-hairpin_glycosidase_sf"/>
</dbReference>
<evidence type="ECO:0000259" key="2">
    <source>
        <dbReference type="Pfam" id="PF19291"/>
    </source>
</evidence>
<dbReference type="Pfam" id="PF00723">
    <property type="entry name" value="Glyco_hydro_15"/>
    <property type="match status" value="1"/>
</dbReference>
<dbReference type="PANTHER" id="PTHR31616">
    <property type="entry name" value="TREHALASE"/>
    <property type="match status" value="1"/>
</dbReference>
<proteinExistence type="predicted"/>
<keyword evidence="3" id="KW-0378">Hydrolase</keyword>
<accession>A0ABZ2KBS0</accession>
<feature type="domain" description="GH15-like" evidence="1">
    <location>
        <begin position="226"/>
        <end position="590"/>
    </location>
</feature>
<dbReference type="PANTHER" id="PTHR31616:SF0">
    <property type="entry name" value="GLUCAN 1,4-ALPHA-GLUCOSIDASE"/>
    <property type="match status" value="1"/>
</dbReference>
<evidence type="ECO:0000259" key="1">
    <source>
        <dbReference type="Pfam" id="PF00723"/>
    </source>
</evidence>
<feature type="domain" description="Trehalase-like N-terminal" evidence="2">
    <location>
        <begin position="3"/>
        <end position="142"/>
    </location>
</feature>
<evidence type="ECO:0000313" key="3">
    <source>
        <dbReference type="EMBL" id="WXA96108.1"/>
    </source>
</evidence>
<name>A0ABZ2KBS0_9BACT</name>
<dbReference type="Gene3D" id="1.50.10.10">
    <property type="match status" value="1"/>
</dbReference>
<organism evidence="3 4">
    <name type="scientific">Pendulispora brunnea</name>
    <dbReference type="NCBI Taxonomy" id="2905690"/>
    <lineage>
        <taxon>Bacteria</taxon>
        <taxon>Pseudomonadati</taxon>
        <taxon>Myxococcota</taxon>
        <taxon>Myxococcia</taxon>
        <taxon>Myxococcales</taxon>
        <taxon>Sorangiineae</taxon>
        <taxon>Pendulisporaceae</taxon>
        <taxon>Pendulispora</taxon>
    </lineage>
</organism>
<dbReference type="InterPro" id="IPR045582">
    <property type="entry name" value="Trehalase-like_N"/>
</dbReference>
<dbReference type="InterPro" id="IPR011613">
    <property type="entry name" value="GH15-like"/>
</dbReference>
<dbReference type="EMBL" id="CP089982">
    <property type="protein sequence ID" value="WXA96108.1"/>
    <property type="molecule type" value="Genomic_DNA"/>
</dbReference>